<keyword evidence="5" id="KW-0210">Decarboxylase</keyword>
<keyword evidence="4" id="KW-0659">Purine metabolism</keyword>
<feature type="domain" description="Oxo-4-hydroxy-4-carboxy-5-ureidoimidazoline decarboxylase" evidence="7">
    <location>
        <begin position="10"/>
        <end position="143"/>
    </location>
</feature>
<comment type="catalytic activity">
    <reaction evidence="1">
        <text>5-hydroxy-2-oxo-4-ureido-2,5-dihydro-1H-imidazole-5-carboxylate + H(+) = (S)-allantoin + CO2</text>
        <dbReference type="Rhea" id="RHEA:26301"/>
        <dbReference type="ChEBI" id="CHEBI:15378"/>
        <dbReference type="ChEBI" id="CHEBI:15678"/>
        <dbReference type="ChEBI" id="CHEBI:16526"/>
        <dbReference type="ChEBI" id="CHEBI:58639"/>
        <dbReference type="EC" id="4.1.1.97"/>
    </reaction>
</comment>
<dbReference type="OrthoDB" id="5243781at2"/>
<keyword evidence="9" id="KW-1185">Reference proteome</keyword>
<evidence type="ECO:0000256" key="2">
    <source>
        <dbReference type="ARBA" id="ARBA00004754"/>
    </source>
</evidence>
<dbReference type="Gene3D" id="1.10.3330.10">
    <property type="entry name" value="Oxo-4-hydroxy-4-carboxy-5-ureidoimidazoline decarboxylase"/>
    <property type="match status" value="1"/>
</dbReference>
<reference evidence="8" key="1">
    <citation type="submission" date="2019-09" db="EMBL/GenBank/DDBJ databases">
        <authorList>
            <person name="Teo W.F.A."/>
            <person name="Duangmal K."/>
        </authorList>
    </citation>
    <scope>NUCLEOTIDE SEQUENCE [LARGE SCALE GENOMIC DNA]</scope>
    <source>
        <strain evidence="8">K81G1</strain>
    </source>
</reference>
<dbReference type="GO" id="GO:0006144">
    <property type="term" value="P:purine nucleobase metabolic process"/>
    <property type="evidence" value="ECO:0007669"/>
    <property type="project" value="UniProtKB-KW"/>
</dbReference>
<evidence type="ECO:0000256" key="3">
    <source>
        <dbReference type="ARBA" id="ARBA00012257"/>
    </source>
</evidence>
<keyword evidence="6" id="KW-0456">Lyase</keyword>
<proteinExistence type="predicted"/>
<comment type="pathway">
    <text evidence="2">Purine metabolism; urate degradation; (S)-allantoin from urate: step 3/3.</text>
</comment>
<comment type="caution">
    <text evidence="8">The sequence shown here is derived from an EMBL/GenBank/DDBJ whole genome shotgun (WGS) entry which is preliminary data.</text>
</comment>
<evidence type="ECO:0000256" key="5">
    <source>
        <dbReference type="ARBA" id="ARBA00022793"/>
    </source>
</evidence>
<evidence type="ECO:0000313" key="8">
    <source>
        <dbReference type="EMBL" id="KAA9151433.1"/>
    </source>
</evidence>
<dbReference type="SUPFAM" id="SSF158694">
    <property type="entry name" value="UraD-Like"/>
    <property type="match status" value="1"/>
</dbReference>
<dbReference type="GO" id="GO:0051997">
    <property type="term" value="F:2-oxo-4-hydroxy-4-carboxy-5-ureidoimidazoline decarboxylase activity"/>
    <property type="evidence" value="ECO:0007669"/>
    <property type="project" value="UniProtKB-EC"/>
</dbReference>
<evidence type="ECO:0000256" key="1">
    <source>
        <dbReference type="ARBA" id="ARBA00001163"/>
    </source>
</evidence>
<evidence type="ECO:0000256" key="4">
    <source>
        <dbReference type="ARBA" id="ARBA00022631"/>
    </source>
</evidence>
<dbReference type="PANTHER" id="PTHR43466:SF1">
    <property type="entry name" value="2-OXO-4-HYDROXY-4-CARBOXY-5-UREIDOIMIDAZOLINE DECARBOXYLASE-RELATED"/>
    <property type="match status" value="1"/>
</dbReference>
<dbReference type="AlphaFoldDB" id="A0A5N0UPB3"/>
<protein>
    <recommendedName>
        <fullName evidence="3">2-oxo-4-hydroxy-4-carboxy-5-ureidoimidazoline decarboxylase</fullName>
        <ecNumber evidence="3">4.1.1.97</ecNumber>
    </recommendedName>
</protein>
<dbReference type="Pfam" id="PF09349">
    <property type="entry name" value="OHCU_decarbox"/>
    <property type="match status" value="1"/>
</dbReference>
<dbReference type="EMBL" id="VMNW02000101">
    <property type="protein sequence ID" value="KAA9151433.1"/>
    <property type="molecule type" value="Genomic_DNA"/>
</dbReference>
<dbReference type="InterPro" id="IPR036778">
    <property type="entry name" value="OHCU_decarboxylase_sf"/>
</dbReference>
<dbReference type="NCBIfam" id="NF010372">
    <property type="entry name" value="PRK13798.1"/>
    <property type="match status" value="1"/>
</dbReference>
<gene>
    <name evidence="8" type="ORF">FPZ12_039025</name>
</gene>
<evidence type="ECO:0000313" key="9">
    <source>
        <dbReference type="Proteomes" id="UP000319769"/>
    </source>
</evidence>
<dbReference type="GO" id="GO:0019628">
    <property type="term" value="P:urate catabolic process"/>
    <property type="evidence" value="ECO:0007669"/>
    <property type="project" value="TreeGrafter"/>
</dbReference>
<organism evidence="8 9">
    <name type="scientific">Amycolatopsis acidicola</name>
    <dbReference type="NCBI Taxonomy" id="2596893"/>
    <lineage>
        <taxon>Bacteria</taxon>
        <taxon>Bacillati</taxon>
        <taxon>Actinomycetota</taxon>
        <taxon>Actinomycetes</taxon>
        <taxon>Pseudonocardiales</taxon>
        <taxon>Pseudonocardiaceae</taxon>
        <taxon>Amycolatopsis</taxon>
    </lineage>
</organism>
<dbReference type="PANTHER" id="PTHR43466">
    <property type="entry name" value="2-OXO-4-HYDROXY-4-CARBOXY-5-UREIDOIMIDAZOLINE DECARBOXYLASE-RELATED"/>
    <property type="match status" value="1"/>
</dbReference>
<evidence type="ECO:0000256" key="6">
    <source>
        <dbReference type="ARBA" id="ARBA00023239"/>
    </source>
</evidence>
<dbReference type="Proteomes" id="UP000319769">
    <property type="component" value="Unassembled WGS sequence"/>
</dbReference>
<accession>A0A5N0UPB3</accession>
<evidence type="ECO:0000259" key="7">
    <source>
        <dbReference type="Pfam" id="PF09349"/>
    </source>
</evidence>
<sequence>MLDVLPELSRATLLSCLDVPRWADAVSAGQPYRDLAELRASAAITLTPEEIRRAMAAHPRIGERATGASRTEQSGVDSAAAEKFHAANAEYEERFGHVFLVCASGRSGEELLANLRSRMSNEPAAELAVAGRELVAIALLRLEKAVA</sequence>
<name>A0A5N0UPB3_9PSEU</name>
<dbReference type="EC" id="4.1.1.97" evidence="3"/>
<dbReference type="InterPro" id="IPR018020">
    <property type="entry name" value="OHCU_decarboxylase"/>
</dbReference>